<name>A0AAJ2KSG6_ALKPS</name>
<comment type="caution">
    <text evidence="1">The sequence shown here is derived from an EMBL/GenBank/DDBJ whole genome shotgun (WGS) entry which is preliminary data.</text>
</comment>
<dbReference type="RefSeq" id="WP_012957869.1">
    <property type="nucleotide sequence ID" value="NZ_CP117835.1"/>
</dbReference>
<sequence length="125" mass="14524">MKMSQLVERITTFSKSMSKEVLKQFSHEKTHKIAVHHLAEAILTNKQTVKKTEEWLGLIFNEYRLTVGLIDFKLETKGTNNEKIIKLTAVENGNDLFCYEAYEPIQSEQDQHAVPQYVFDYLTKA</sequence>
<proteinExistence type="predicted"/>
<reference evidence="1" key="1">
    <citation type="submission" date="2023-10" db="EMBL/GenBank/DDBJ databases">
        <title>Screening of Alkalihalophilus pseudofirmusBZ-TG-HK211 and Its Alleviation of Salt Stress on Rapeseed Growth.</title>
        <authorList>
            <person name="Zhao B."/>
            <person name="Guo T."/>
        </authorList>
    </citation>
    <scope>NUCLEOTIDE SEQUENCE</scope>
    <source>
        <strain evidence="1">BZ-TG-HK211</strain>
    </source>
</reference>
<protein>
    <submittedName>
        <fullName evidence="1">Uncharacterized protein</fullName>
    </submittedName>
</protein>
<gene>
    <name evidence="1" type="ORF">RYX45_00565</name>
</gene>
<evidence type="ECO:0000313" key="1">
    <source>
        <dbReference type="EMBL" id="MDV2883652.1"/>
    </source>
</evidence>
<dbReference type="AlphaFoldDB" id="A0AAJ2KSG6"/>
<evidence type="ECO:0000313" key="2">
    <source>
        <dbReference type="Proteomes" id="UP001285636"/>
    </source>
</evidence>
<dbReference type="Proteomes" id="UP001285636">
    <property type="component" value="Unassembled WGS sequence"/>
</dbReference>
<organism evidence="1 2">
    <name type="scientific">Alkalihalophilus pseudofirmus</name>
    <name type="common">Bacillus pseudofirmus</name>
    <dbReference type="NCBI Taxonomy" id="79885"/>
    <lineage>
        <taxon>Bacteria</taxon>
        <taxon>Bacillati</taxon>
        <taxon>Bacillota</taxon>
        <taxon>Bacilli</taxon>
        <taxon>Bacillales</taxon>
        <taxon>Bacillaceae</taxon>
        <taxon>Alkalihalophilus</taxon>
    </lineage>
</organism>
<dbReference type="EMBL" id="JAWJAY010000001">
    <property type="protein sequence ID" value="MDV2883652.1"/>
    <property type="molecule type" value="Genomic_DNA"/>
</dbReference>
<accession>A0AAJ2KSG6</accession>